<dbReference type="Gene3D" id="3.30.70.100">
    <property type="match status" value="1"/>
</dbReference>
<keyword evidence="1" id="KW-0479">Metal-binding</keyword>
<dbReference type="EMBL" id="CP059894">
    <property type="protein sequence ID" value="QNJ92001.1"/>
    <property type="molecule type" value="Genomic_DNA"/>
</dbReference>
<dbReference type="Proteomes" id="UP000515498">
    <property type="component" value="Chromosome"/>
</dbReference>
<feature type="domain" description="HMA" evidence="2">
    <location>
        <begin position="1"/>
        <end position="68"/>
    </location>
</feature>
<dbReference type="STRING" id="1502745.SAMN02799620_05815"/>
<organism evidence="4 5">
    <name type="scientific">Mycolicibacterium fluoranthenivorans</name>
    <dbReference type="NCBI Taxonomy" id="258505"/>
    <lineage>
        <taxon>Bacteria</taxon>
        <taxon>Bacillati</taxon>
        <taxon>Actinomycetota</taxon>
        <taxon>Actinomycetes</taxon>
        <taxon>Mycobacteriales</taxon>
        <taxon>Mycobacteriaceae</taxon>
        <taxon>Mycolicibacterium</taxon>
    </lineage>
</organism>
<dbReference type="Pfam" id="PF00403">
    <property type="entry name" value="HMA"/>
    <property type="match status" value="1"/>
</dbReference>
<evidence type="ECO:0000313" key="3">
    <source>
        <dbReference type="EMBL" id="QNJ92001.1"/>
    </source>
</evidence>
<evidence type="ECO:0000313" key="5">
    <source>
        <dbReference type="Proteomes" id="UP000199707"/>
    </source>
</evidence>
<dbReference type="PROSITE" id="PS01047">
    <property type="entry name" value="HMA_1"/>
    <property type="match status" value="1"/>
</dbReference>
<dbReference type="GO" id="GO:0046872">
    <property type="term" value="F:metal ion binding"/>
    <property type="evidence" value="ECO:0007669"/>
    <property type="project" value="UniProtKB-KW"/>
</dbReference>
<accession>A0A1G4WZR0</accession>
<protein>
    <submittedName>
        <fullName evidence="4">Copper chaperone CopZ</fullName>
    </submittedName>
    <submittedName>
        <fullName evidence="3">Heavy-metal-associated domain-containing protein</fullName>
    </submittedName>
</protein>
<dbReference type="SUPFAM" id="SSF55008">
    <property type="entry name" value="HMA, heavy metal-associated domain"/>
    <property type="match status" value="1"/>
</dbReference>
<dbReference type="EMBL" id="FMUB01000016">
    <property type="protein sequence ID" value="SCX33052.1"/>
    <property type="molecule type" value="Genomic_DNA"/>
</dbReference>
<dbReference type="KEGG" id="mflu:HZU40_28155"/>
<evidence type="ECO:0000313" key="6">
    <source>
        <dbReference type="Proteomes" id="UP000515498"/>
    </source>
</evidence>
<dbReference type="PROSITE" id="PS50846">
    <property type="entry name" value="HMA_2"/>
    <property type="match status" value="1"/>
</dbReference>
<dbReference type="InterPro" id="IPR017969">
    <property type="entry name" value="Heavy-metal-associated_CS"/>
</dbReference>
<reference evidence="5" key="1">
    <citation type="submission" date="2016-10" db="EMBL/GenBank/DDBJ databases">
        <authorList>
            <person name="Varghese N."/>
            <person name="Submissions S."/>
        </authorList>
    </citation>
    <scope>NUCLEOTIDE SEQUENCE [LARGE SCALE GENOMIC DNA]</scope>
    <source>
        <strain evidence="5">UNC267MFSha1.1M11</strain>
    </source>
</reference>
<evidence type="ECO:0000256" key="1">
    <source>
        <dbReference type="ARBA" id="ARBA00022723"/>
    </source>
</evidence>
<dbReference type="InterPro" id="IPR036163">
    <property type="entry name" value="HMA_dom_sf"/>
</dbReference>
<sequence length="71" mass="7064">MNIVLNVEGMSCGHCVSAITAAVQPLPGVTGVEVDLGAGTVTVSGTPDTYPDRKAVTAAIEDCGYDVPSAA</sequence>
<dbReference type="InterPro" id="IPR006121">
    <property type="entry name" value="HMA_dom"/>
</dbReference>
<dbReference type="AlphaFoldDB" id="A0A1G4WZR0"/>
<name>A0A1G4WZR0_9MYCO</name>
<dbReference type="CDD" id="cd00371">
    <property type="entry name" value="HMA"/>
    <property type="match status" value="1"/>
</dbReference>
<reference evidence="4" key="2">
    <citation type="submission" date="2016-10" db="EMBL/GenBank/DDBJ databases">
        <authorList>
            <person name="de Groot N.N."/>
        </authorList>
    </citation>
    <scope>NUCLEOTIDE SEQUENCE [LARGE SCALE GENOMIC DNA]</scope>
    <source>
        <strain evidence="4">UNC267MFSha1.1M11</strain>
    </source>
</reference>
<gene>
    <name evidence="3" type="ORF">HZU40_28155</name>
    <name evidence="4" type="ORF">SAMN02799620_05815</name>
</gene>
<dbReference type="Proteomes" id="UP000199707">
    <property type="component" value="Unassembled WGS sequence"/>
</dbReference>
<reference evidence="3 6" key="3">
    <citation type="submission" date="2020-07" db="EMBL/GenBank/DDBJ databases">
        <title>Draft genome sequence of four isobutane-metabolizing strains capable of cometabolically degrading diverse ether contaminants.</title>
        <authorList>
            <person name="Chen W."/>
            <person name="Faulkner N."/>
            <person name="Smith C."/>
            <person name="Hyman M."/>
        </authorList>
    </citation>
    <scope>NUCLEOTIDE SEQUENCE [LARGE SCALE GENOMIC DNA]</scope>
    <source>
        <strain evidence="3 6">2A</strain>
    </source>
</reference>
<dbReference type="FunFam" id="3.30.70.100:FF:000001">
    <property type="entry name" value="ATPase copper transporting beta"/>
    <property type="match status" value="1"/>
</dbReference>
<dbReference type="RefSeq" id="WP_090364018.1">
    <property type="nucleotide sequence ID" value="NZ_CP059894.1"/>
</dbReference>
<proteinExistence type="predicted"/>
<evidence type="ECO:0000259" key="2">
    <source>
        <dbReference type="PROSITE" id="PS50846"/>
    </source>
</evidence>
<evidence type="ECO:0000313" key="4">
    <source>
        <dbReference type="EMBL" id="SCX33052.1"/>
    </source>
</evidence>